<feature type="domain" description="ABC transmembrane type-1" evidence="7">
    <location>
        <begin position="184"/>
        <end position="379"/>
    </location>
</feature>
<feature type="transmembrane region" description="Helical" evidence="6">
    <location>
        <begin position="314"/>
        <end position="340"/>
    </location>
</feature>
<comment type="subcellular location">
    <subcellularLocation>
        <location evidence="1 6">Cell membrane</location>
        <topology evidence="1 6">Multi-pass membrane protein</topology>
    </subcellularLocation>
</comment>
<feature type="transmembrane region" description="Helical" evidence="6">
    <location>
        <begin position="251"/>
        <end position="275"/>
    </location>
</feature>
<feature type="transmembrane region" description="Helical" evidence="6">
    <location>
        <begin position="220"/>
        <end position="245"/>
    </location>
</feature>
<reference evidence="8 9" key="1">
    <citation type="submission" date="2016-11" db="EMBL/GenBank/DDBJ databases">
        <authorList>
            <person name="Jaros S."/>
            <person name="Januszkiewicz K."/>
            <person name="Wedrychowicz H."/>
        </authorList>
    </citation>
    <scope>NUCLEOTIDE SEQUENCE [LARGE SCALE GENOMIC DNA]</scope>
    <source>
        <strain evidence="8 9">DSM 100565</strain>
    </source>
</reference>
<evidence type="ECO:0000256" key="5">
    <source>
        <dbReference type="ARBA" id="ARBA00023136"/>
    </source>
</evidence>
<accession>A0A1M6CXV1</accession>
<dbReference type="STRING" id="1447782.SAMN05444417_1427"/>
<gene>
    <name evidence="8" type="ORF">SAMN05444417_1427</name>
</gene>
<keyword evidence="4 6" id="KW-1133">Transmembrane helix</keyword>
<dbReference type="GO" id="GO:0005886">
    <property type="term" value="C:plasma membrane"/>
    <property type="evidence" value="ECO:0007669"/>
    <property type="project" value="UniProtKB-SubCell"/>
</dbReference>
<dbReference type="GO" id="GO:0055085">
    <property type="term" value="P:transmembrane transport"/>
    <property type="evidence" value="ECO:0007669"/>
    <property type="project" value="InterPro"/>
</dbReference>
<dbReference type="InterPro" id="IPR051204">
    <property type="entry name" value="ABC_transp_perm/SBD"/>
</dbReference>
<evidence type="ECO:0000313" key="9">
    <source>
        <dbReference type="Proteomes" id="UP000184292"/>
    </source>
</evidence>
<evidence type="ECO:0000259" key="7">
    <source>
        <dbReference type="PROSITE" id="PS50928"/>
    </source>
</evidence>
<keyword evidence="3 6" id="KW-0812">Transmembrane</keyword>
<dbReference type="Proteomes" id="UP000184292">
    <property type="component" value="Unassembled WGS sequence"/>
</dbReference>
<feature type="transmembrane region" description="Helical" evidence="6">
    <location>
        <begin position="147"/>
        <end position="164"/>
    </location>
</feature>
<dbReference type="InterPro" id="IPR000515">
    <property type="entry name" value="MetI-like"/>
</dbReference>
<evidence type="ECO:0000256" key="3">
    <source>
        <dbReference type="ARBA" id="ARBA00022692"/>
    </source>
</evidence>
<name>A0A1M6CXV1_9RHOB</name>
<keyword evidence="9" id="KW-1185">Reference proteome</keyword>
<dbReference type="RefSeq" id="WP_073327377.1">
    <property type="nucleotide sequence ID" value="NZ_FQYO01000002.1"/>
</dbReference>
<dbReference type="CDD" id="cd06261">
    <property type="entry name" value="TM_PBP2"/>
    <property type="match status" value="1"/>
</dbReference>
<evidence type="ECO:0000256" key="1">
    <source>
        <dbReference type="ARBA" id="ARBA00004651"/>
    </source>
</evidence>
<keyword evidence="5 6" id="KW-0472">Membrane</keyword>
<dbReference type="PROSITE" id="PS50928">
    <property type="entry name" value="ABC_TM1"/>
    <property type="match status" value="1"/>
</dbReference>
<evidence type="ECO:0000256" key="2">
    <source>
        <dbReference type="ARBA" id="ARBA00022448"/>
    </source>
</evidence>
<feature type="transmembrane region" description="Helical" evidence="6">
    <location>
        <begin position="117"/>
        <end position="135"/>
    </location>
</feature>
<dbReference type="PANTHER" id="PTHR30177:SF30">
    <property type="entry name" value="GLYCINE BETAINE UPTAKE SYSTEM PERMEASE PROTEIN YEHY"/>
    <property type="match status" value="1"/>
</dbReference>
<feature type="transmembrane region" description="Helical" evidence="6">
    <location>
        <begin position="360"/>
        <end position="383"/>
    </location>
</feature>
<dbReference type="Gene3D" id="1.10.3720.10">
    <property type="entry name" value="MetI-like"/>
    <property type="match status" value="1"/>
</dbReference>
<dbReference type="SUPFAM" id="SSF161098">
    <property type="entry name" value="MetI-like"/>
    <property type="match status" value="1"/>
</dbReference>
<dbReference type="PANTHER" id="PTHR30177">
    <property type="entry name" value="GLYCINE BETAINE/L-PROLINE TRANSPORT SYSTEM PERMEASE PROTEIN PROW"/>
    <property type="match status" value="1"/>
</dbReference>
<evidence type="ECO:0000256" key="4">
    <source>
        <dbReference type="ARBA" id="ARBA00022989"/>
    </source>
</evidence>
<comment type="similarity">
    <text evidence="6">Belongs to the binding-protein-dependent transport system permease family.</text>
</comment>
<feature type="transmembrane region" description="Helical" evidence="6">
    <location>
        <begin position="79"/>
        <end position="97"/>
    </location>
</feature>
<evidence type="ECO:0000256" key="6">
    <source>
        <dbReference type="RuleBase" id="RU363032"/>
    </source>
</evidence>
<keyword evidence="2 6" id="KW-0813">Transport</keyword>
<protein>
    <submittedName>
        <fullName evidence="8">Osmoprotectant transport system permease protein</fullName>
    </submittedName>
</protein>
<feature type="transmembrane region" description="Helical" evidence="6">
    <location>
        <begin position="47"/>
        <end position="72"/>
    </location>
</feature>
<sequence length="393" mass="39270">MQAGRVVPGPLTGLHPPGLLFAVLGAAALAMPFMTIAANRIVAGDGIAVWVLAGPATWGPGLAALIAGLALGVPAGRPFARMAGALLGLSALLWLLVRGAPALLDGAGDYARVSPAAGFWCLLVILSLLLADALAERTPGAGARAALLAAVAAALGAILWSGALDRLSVMQEYSSRADAFADATIRHLGLAFGSVAVAVAIGFPLGIACHRRAGLRGTTLPVLSFLQTIPSLAMFGLMIPILAWVGTSVPGAQAIGIAGIGFAPAFLALVLYSLLPVVGNTVAGLDAAPPAAVEAARGMGMTPAQRLWRVEMPLGLPVILTGLRIVLVQNIGLAVVAGLIGGGGYGTFVFQGLNQTATDLILLGALPTVALALASAIAMDILVELASPAQGSA</sequence>
<proteinExistence type="inferred from homology"/>
<feature type="transmembrane region" description="Helical" evidence="6">
    <location>
        <begin position="184"/>
        <end position="208"/>
    </location>
</feature>
<evidence type="ECO:0000313" key="8">
    <source>
        <dbReference type="EMBL" id="SHI65905.1"/>
    </source>
</evidence>
<dbReference type="Pfam" id="PF00528">
    <property type="entry name" value="BPD_transp_1"/>
    <property type="match status" value="1"/>
</dbReference>
<dbReference type="EMBL" id="FQYO01000002">
    <property type="protein sequence ID" value="SHI65905.1"/>
    <property type="molecule type" value="Genomic_DNA"/>
</dbReference>
<dbReference type="GO" id="GO:0031460">
    <property type="term" value="P:glycine betaine transport"/>
    <property type="evidence" value="ECO:0007669"/>
    <property type="project" value="TreeGrafter"/>
</dbReference>
<dbReference type="InterPro" id="IPR035906">
    <property type="entry name" value="MetI-like_sf"/>
</dbReference>
<organism evidence="8 9">
    <name type="scientific">Wenxinia saemankumensis</name>
    <dbReference type="NCBI Taxonomy" id="1447782"/>
    <lineage>
        <taxon>Bacteria</taxon>
        <taxon>Pseudomonadati</taxon>
        <taxon>Pseudomonadota</taxon>
        <taxon>Alphaproteobacteria</taxon>
        <taxon>Rhodobacterales</taxon>
        <taxon>Roseobacteraceae</taxon>
        <taxon>Wenxinia</taxon>
    </lineage>
</organism>
<dbReference type="AlphaFoldDB" id="A0A1M6CXV1"/>